<dbReference type="Gene3D" id="3.40.50.720">
    <property type="entry name" value="NAD(P)-binding Rossmann-like Domain"/>
    <property type="match status" value="1"/>
</dbReference>
<dbReference type="HOGENOM" id="CLU_010194_1_0_11"/>
<dbReference type="InterPro" id="IPR051122">
    <property type="entry name" value="SDR_DHRS6-like"/>
</dbReference>
<reference evidence="3 4" key="2">
    <citation type="journal article" date="2010" name="Stand. Genomic Sci.">
        <title>Complete genome sequence of Kribbella flavida type strain (IFO 14399).</title>
        <authorList>
            <person name="Pukall R."/>
            <person name="Lapidus A."/>
            <person name="Glavina Del Rio T."/>
            <person name="Copeland A."/>
            <person name="Tice H."/>
            <person name="Cheng J.-F."/>
            <person name="Lucas S."/>
            <person name="Chen F."/>
            <person name="Nolan M."/>
            <person name="LaButti K."/>
            <person name="Pati A."/>
            <person name="Ivanova N."/>
            <person name="Mavrommatis K."/>
            <person name="Mikhailova N."/>
            <person name="Pitluck S."/>
            <person name="Bruce D."/>
            <person name="Goodwin L."/>
            <person name="Land M."/>
            <person name="Hauser L."/>
            <person name="Chang Y.-J."/>
            <person name="Jeffries C.D."/>
            <person name="Chen A."/>
            <person name="Palaniappan K."/>
            <person name="Chain P."/>
            <person name="Rohde M."/>
            <person name="Goeker M."/>
            <person name="Bristow J."/>
            <person name="Eisen J.A."/>
            <person name="Markowitz V."/>
            <person name="Hugenholtz P."/>
            <person name="Kyrpides N.C."/>
            <person name="Klenk H.-P."/>
            <person name="Brettin T."/>
        </authorList>
    </citation>
    <scope>NUCLEOTIDE SEQUENCE [LARGE SCALE GENOMIC DNA]</scope>
    <source>
        <strain evidence="4">DSM 17836 / JCM 10339 / NBRC 14399</strain>
    </source>
</reference>
<protein>
    <submittedName>
        <fullName evidence="3">Short-chain dehydrogenase/reductase SDR</fullName>
    </submittedName>
</protein>
<dbReference type="RefSeq" id="WP_012922112.1">
    <property type="nucleotide sequence ID" value="NC_013729.1"/>
</dbReference>
<proteinExistence type="inferred from homology"/>
<name>D2PWT9_KRIFD</name>
<organism evidence="3 4">
    <name type="scientific">Kribbella flavida (strain DSM 17836 / JCM 10339 / NBRC 14399)</name>
    <dbReference type="NCBI Taxonomy" id="479435"/>
    <lineage>
        <taxon>Bacteria</taxon>
        <taxon>Bacillati</taxon>
        <taxon>Actinomycetota</taxon>
        <taxon>Actinomycetes</taxon>
        <taxon>Propionibacteriales</taxon>
        <taxon>Kribbellaceae</taxon>
        <taxon>Kribbella</taxon>
    </lineage>
</organism>
<dbReference type="KEGG" id="kfl:Kfla_4531"/>
<keyword evidence="2" id="KW-0560">Oxidoreductase</keyword>
<sequence>MTGRLTGKIAVITGAANGIGAATALRLASEDAAVTCVDIDTSALERLGDELSAAGANYLLVAADVATAEGNERAVDETVEAFGGVDILHANAAIQMMGRLPDSAPETWDRLYEVNLRGVMLGVNSVLPHMQHRGGGSIVITASLLGMVGDPEMPVYGAMKGGLRALARSLAAAHGPEGIRVNTVCPGDVDTALLEDFFAYQPDPEDARRRLLDRYPLRRFAVPEDIAHAVLFLGSDEAQQISGIDLVIDGGLLAQIY</sequence>
<comment type="similarity">
    <text evidence="1">Belongs to the short-chain dehydrogenases/reductases (SDR) family.</text>
</comment>
<dbReference type="EMBL" id="CP001736">
    <property type="protein sequence ID" value="ADB33558.1"/>
    <property type="molecule type" value="Genomic_DNA"/>
</dbReference>
<evidence type="ECO:0000256" key="2">
    <source>
        <dbReference type="ARBA" id="ARBA00023002"/>
    </source>
</evidence>
<accession>D2PWT9</accession>
<dbReference type="PRINTS" id="PR00081">
    <property type="entry name" value="GDHRDH"/>
</dbReference>
<dbReference type="AlphaFoldDB" id="D2PWT9"/>
<dbReference type="SUPFAM" id="SSF51735">
    <property type="entry name" value="NAD(P)-binding Rossmann-fold domains"/>
    <property type="match status" value="1"/>
</dbReference>
<evidence type="ECO:0000313" key="4">
    <source>
        <dbReference type="Proteomes" id="UP000007967"/>
    </source>
</evidence>
<dbReference type="OrthoDB" id="7064009at2"/>
<dbReference type="CDD" id="cd05233">
    <property type="entry name" value="SDR_c"/>
    <property type="match status" value="1"/>
</dbReference>
<dbReference type="Proteomes" id="UP000007967">
    <property type="component" value="Chromosome"/>
</dbReference>
<dbReference type="NCBIfam" id="NF005559">
    <property type="entry name" value="PRK07231.1"/>
    <property type="match status" value="1"/>
</dbReference>
<reference evidence="4" key="1">
    <citation type="submission" date="2009-09" db="EMBL/GenBank/DDBJ databases">
        <title>The complete genome of Kribbella flavida DSM 17836.</title>
        <authorList>
            <consortium name="US DOE Joint Genome Institute (JGI-PGF)"/>
            <person name="Lucas S."/>
            <person name="Copeland A."/>
            <person name="Lapidus A."/>
            <person name="Glavina del Rio T."/>
            <person name="Dalin E."/>
            <person name="Tice H."/>
            <person name="Bruce D."/>
            <person name="Goodwin L."/>
            <person name="Pitluck S."/>
            <person name="Kyrpides N."/>
            <person name="Mavromatis K."/>
            <person name="Ivanova N."/>
            <person name="Saunders E."/>
            <person name="Brettin T."/>
            <person name="Detter J.C."/>
            <person name="Han C."/>
            <person name="Larimer F."/>
            <person name="Land M."/>
            <person name="Hauser L."/>
            <person name="Markowitz V."/>
            <person name="Cheng J.-F."/>
            <person name="Hugenholtz P."/>
            <person name="Woyke T."/>
            <person name="Wu D."/>
            <person name="Pukall R."/>
            <person name="Klenk H.-P."/>
            <person name="Eisen J.A."/>
        </authorList>
    </citation>
    <scope>NUCLEOTIDE SEQUENCE [LARGE SCALE GENOMIC DNA]</scope>
    <source>
        <strain evidence="4">DSM 17836 / JCM 10339 / NBRC 14399</strain>
    </source>
</reference>
<dbReference type="Pfam" id="PF13561">
    <property type="entry name" value="adh_short_C2"/>
    <property type="match status" value="1"/>
</dbReference>
<dbReference type="PANTHER" id="PTHR43477:SF1">
    <property type="entry name" value="DIHYDROANTICAPSIN 7-DEHYDROGENASE"/>
    <property type="match status" value="1"/>
</dbReference>
<gene>
    <name evidence="3" type="ordered locus">Kfla_4531</name>
</gene>
<dbReference type="InterPro" id="IPR002347">
    <property type="entry name" value="SDR_fam"/>
</dbReference>
<dbReference type="FunFam" id="3.40.50.720:FF:000084">
    <property type="entry name" value="Short-chain dehydrogenase reductase"/>
    <property type="match status" value="1"/>
</dbReference>
<dbReference type="STRING" id="479435.Kfla_4531"/>
<dbReference type="PANTHER" id="PTHR43477">
    <property type="entry name" value="DIHYDROANTICAPSIN 7-DEHYDROGENASE"/>
    <property type="match status" value="1"/>
</dbReference>
<evidence type="ECO:0000313" key="3">
    <source>
        <dbReference type="EMBL" id="ADB33558.1"/>
    </source>
</evidence>
<dbReference type="eggNOG" id="COG1028">
    <property type="taxonomic scope" value="Bacteria"/>
</dbReference>
<dbReference type="InterPro" id="IPR036291">
    <property type="entry name" value="NAD(P)-bd_dom_sf"/>
</dbReference>
<keyword evidence="4" id="KW-1185">Reference proteome</keyword>
<evidence type="ECO:0000256" key="1">
    <source>
        <dbReference type="ARBA" id="ARBA00006484"/>
    </source>
</evidence>
<dbReference type="GO" id="GO:0016491">
    <property type="term" value="F:oxidoreductase activity"/>
    <property type="evidence" value="ECO:0007669"/>
    <property type="project" value="UniProtKB-KW"/>
</dbReference>